<accession>A0AAV6Y4M8</accession>
<protein>
    <submittedName>
        <fullName evidence="1">Uncharacterized protein</fullName>
    </submittedName>
</protein>
<evidence type="ECO:0000313" key="2">
    <source>
        <dbReference type="Proteomes" id="UP000826271"/>
    </source>
</evidence>
<name>A0AAV6Y4M8_9LAMI</name>
<dbReference type="Proteomes" id="UP000826271">
    <property type="component" value="Unassembled WGS sequence"/>
</dbReference>
<comment type="caution">
    <text evidence="1">The sequence shown here is derived from an EMBL/GenBank/DDBJ whole genome shotgun (WGS) entry which is preliminary data.</text>
</comment>
<dbReference type="AlphaFoldDB" id="A0AAV6Y4M8"/>
<gene>
    <name evidence="1" type="ORF">BUALT_Bualt01G0015000</name>
</gene>
<organism evidence="1 2">
    <name type="scientific">Buddleja alternifolia</name>
    <dbReference type="NCBI Taxonomy" id="168488"/>
    <lineage>
        <taxon>Eukaryota</taxon>
        <taxon>Viridiplantae</taxon>
        <taxon>Streptophyta</taxon>
        <taxon>Embryophyta</taxon>
        <taxon>Tracheophyta</taxon>
        <taxon>Spermatophyta</taxon>
        <taxon>Magnoliopsida</taxon>
        <taxon>eudicotyledons</taxon>
        <taxon>Gunneridae</taxon>
        <taxon>Pentapetalae</taxon>
        <taxon>asterids</taxon>
        <taxon>lamiids</taxon>
        <taxon>Lamiales</taxon>
        <taxon>Scrophulariaceae</taxon>
        <taxon>Buddlejeae</taxon>
        <taxon>Buddleja</taxon>
    </lineage>
</organism>
<keyword evidence="2" id="KW-1185">Reference proteome</keyword>
<reference evidence="1" key="1">
    <citation type="submission" date="2019-10" db="EMBL/GenBank/DDBJ databases">
        <authorList>
            <person name="Zhang R."/>
            <person name="Pan Y."/>
            <person name="Wang J."/>
            <person name="Ma R."/>
            <person name="Yu S."/>
        </authorList>
    </citation>
    <scope>NUCLEOTIDE SEQUENCE</scope>
    <source>
        <strain evidence="1">LA-IB0</strain>
        <tissue evidence="1">Leaf</tissue>
    </source>
</reference>
<evidence type="ECO:0000313" key="1">
    <source>
        <dbReference type="EMBL" id="KAG8389789.1"/>
    </source>
</evidence>
<proteinExistence type="predicted"/>
<sequence length="74" mass="8239">MLVQILARICPLLLGGIEEDLVHLLEDDNEIIKEDTLHILAKAGGTIREQLGVSSRSLRSRAIYMSKTLIVILE</sequence>
<dbReference type="EMBL" id="WHWC01000001">
    <property type="protein sequence ID" value="KAG8389789.1"/>
    <property type="molecule type" value="Genomic_DNA"/>
</dbReference>